<reference evidence="3" key="1">
    <citation type="submission" date="2021-01" db="EMBL/GenBank/DDBJ databases">
        <authorList>
            <person name="Eckstrom K.M.E."/>
        </authorList>
    </citation>
    <scope>NUCLEOTIDE SEQUENCE</scope>
    <source>
        <strain evidence="3">UVCC 0001</strain>
    </source>
</reference>
<dbReference type="InterPro" id="IPR001283">
    <property type="entry name" value="CRISP-related"/>
</dbReference>
<feature type="compositionally biased region" description="Low complexity" evidence="1">
    <location>
        <begin position="102"/>
        <end position="112"/>
    </location>
</feature>
<feature type="compositionally biased region" description="Pro residues" evidence="1">
    <location>
        <begin position="92"/>
        <end position="101"/>
    </location>
</feature>
<evidence type="ECO:0000259" key="2">
    <source>
        <dbReference type="Pfam" id="PF00188"/>
    </source>
</evidence>
<dbReference type="PROSITE" id="PS01009">
    <property type="entry name" value="CRISP_1"/>
    <property type="match status" value="1"/>
</dbReference>
<organism evidence="3 4">
    <name type="scientific">Prototheca wickerhamii</name>
    <dbReference type="NCBI Taxonomy" id="3111"/>
    <lineage>
        <taxon>Eukaryota</taxon>
        <taxon>Viridiplantae</taxon>
        <taxon>Chlorophyta</taxon>
        <taxon>core chlorophytes</taxon>
        <taxon>Trebouxiophyceae</taxon>
        <taxon>Chlorellales</taxon>
        <taxon>Chlorellaceae</taxon>
        <taxon>Prototheca</taxon>
    </lineage>
</organism>
<feature type="region of interest" description="Disordered" evidence="1">
    <location>
        <begin position="92"/>
        <end position="112"/>
    </location>
</feature>
<evidence type="ECO:0000313" key="3">
    <source>
        <dbReference type="EMBL" id="KAK2077642.1"/>
    </source>
</evidence>
<protein>
    <recommendedName>
        <fullName evidence="2">SCP domain-containing protein</fullName>
    </recommendedName>
</protein>
<accession>A0AAD9MI05</accession>
<evidence type="ECO:0000313" key="4">
    <source>
        <dbReference type="Proteomes" id="UP001255856"/>
    </source>
</evidence>
<gene>
    <name evidence="3" type="ORF">QBZ16_004488</name>
</gene>
<dbReference type="PANTHER" id="PTHR10334">
    <property type="entry name" value="CYSTEINE-RICH SECRETORY PROTEIN-RELATED"/>
    <property type="match status" value="1"/>
</dbReference>
<dbReference type="InterPro" id="IPR014044">
    <property type="entry name" value="CAP_dom"/>
</dbReference>
<dbReference type="EMBL" id="JASFZW010000006">
    <property type="protein sequence ID" value="KAK2077642.1"/>
    <property type="molecule type" value="Genomic_DNA"/>
</dbReference>
<dbReference type="AlphaFoldDB" id="A0AAD9MI05"/>
<sequence length="138" mass="15139">MTKNIRVTCRHVWLAFYYNEAAHYVDGTPGDTGHFTQMVWNRSRELGCGFAVCPGSTSNPNGYGTWNYLVCRFYPVGNVIGYYDQNVFPSTVSPPPPPYTPPRSSSSSSVRVTKNVSVSTTITVNGATTTNTTVVERG</sequence>
<dbReference type="Pfam" id="PF00188">
    <property type="entry name" value="CAP"/>
    <property type="match status" value="1"/>
</dbReference>
<dbReference type="Proteomes" id="UP001255856">
    <property type="component" value="Unassembled WGS sequence"/>
</dbReference>
<dbReference type="GO" id="GO:0005576">
    <property type="term" value="C:extracellular region"/>
    <property type="evidence" value="ECO:0007669"/>
    <property type="project" value="InterPro"/>
</dbReference>
<evidence type="ECO:0000256" key="1">
    <source>
        <dbReference type="SAM" id="MobiDB-lite"/>
    </source>
</evidence>
<dbReference type="InterPro" id="IPR035940">
    <property type="entry name" value="CAP_sf"/>
</dbReference>
<dbReference type="InterPro" id="IPR018244">
    <property type="entry name" value="Allrgn_V5/Tpx1_CS"/>
</dbReference>
<feature type="domain" description="SCP" evidence="2">
    <location>
        <begin position="15"/>
        <end position="73"/>
    </location>
</feature>
<proteinExistence type="predicted"/>
<keyword evidence="4" id="KW-1185">Reference proteome</keyword>
<name>A0AAD9MI05_PROWI</name>
<dbReference type="PRINTS" id="PR00837">
    <property type="entry name" value="V5TPXLIKE"/>
</dbReference>
<dbReference type="SUPFAM" id="SSF55797">
    <property type="entry name" value="PR-1-like"/>
    <property type="match status" value="1"/>
</dbReference>
<dbReference type="Gene3D" id="3.40.33.10">
    <property type="entry name" value="CAP"/>
    <property type="match status" value="1"/>
</dbReference>
<comment type="caution">
    <text evidence="3">The sequence shown here is derived from an EMBL/GenBank/DDBJ whole genome shotgun (WGS) entry which is preliminary data.</text>
</comment>